<dbReference type="InterPro" id="IPR000394">
    <property type="entry name" value="RNA_pol_sigma_54"/>
</dbReference>
<dbReference type="PIRSF" id="PIRSF000774">
    <property type="entry name" value="RpoN"/>
    <property type="match status" value="1"/>
</dbReference>
<dbReference type="PROSITE" id="PS00718">
    <property type="entry name" value="SIGMA54_2"/>
    <property type="match status" value="1"/>
</dbReference>
<evidence type="ECO:0000256" key="10">
    <source>
        <dbReference type="SAM" id="MobiDB-lite"/>
    </source>
</evidence>
<dbReference type="AlphaFoldDB" id="A0A366FNH2"/>
<dbReference type="OrthoDB" id="9814402at2"/>
<organism evidence="13 14">
    <name type="scientific">Roseiarcus fermentans</name>
    <dbReference type="NCBI Taxonomy" id="1473586"/>
    <lineage>
        <taxon>Bacteria</taxon>
        <taxon>Pseudomonadati</taxon>
        <taxon>Pseudomonadota</taxon>
        <taxon>Alphaproteobacteria</taxon>
        <taxon>Hyphomicrobiales</taxon>
        <taxon>Roseiarcaceae</taxon>
        <taxon>Roseiarcus</taxon>
    </lineage>
</organism>
<protein>
    <recommendedName>
        <fullName evidence="9">RNA polymerase sigma-54 factor</fullName>
    </recommendedName>
</protein>
<keyword evidence="2 9" id="KW-0240">DNA-directed RNA polymerase</keyword>
<dbReference type="PANTHER" id="PTHR32248">
    <property type="entry name" value="RNA POLYMERASE SIGMA-54 FACTOR"/>
    <property type="match status" value="1"/>
</dbReference>
<dbReference type="PANTHER" id="PTHR32248:SF4">
    <property type="entry name" value="RNA POLYMERASE SIGMA-54 FACTOR"/>
    <property type="match status" value="1"/>
</dbReference>
<evidence type="ECO:0000313" key="13">
    <source>
        <dbReference type="EMBL" id="RBP16178.1"/>
    </source>
</evidence>
<comment type="function">
    <text evidence="9">Sigma factors are initiation factors that promote the attachment of RNA polymerase to specific initiation sites and are then released.</text>
</comment>
<dbReference type="Gene3D" id="1.10.10.1330">
    <property type="entry name" value="RNA polymerase sigma-54 factor, core-binding domain"/>
    <property type="match status" value="1"/>
</dbReference>
<feature type="compositionally biased region" description="Basic and acidic residues" evidence="10">
    <location>
        <begin position="54"/>
        <end position="65"/>
    </location>
</feature>
<evidence type="ECO:0000259" key="12">
    <source>
        <dbReference type="Pfam" id="PF04963"/>
    </source>
</evidence>
<evidence type="ECO:0000256" key="3">
    <source>
        <dbReference type="ARBA" id="ARBA00022679"/>
    </source>
</evidence>
<keyword evidence="6 9" id="KW-0731">Sigma factor</keyword>
<dbReference type="Pfam" id="PF04963">
    <property type="entry name" value="Sigma54_CBD"/>
    <property type="match status" value="1"/>
</dbReference>
<dbReference type="NCBIfam" id="TIGR02395">
    <property type="entry name" value="rpoN_sigma"/>
    <property type="match status" value="1"/>
</dbReference>
<sequence length="524" mass="56850">MALSAKLTMRQGQTMVLTPQLLQAIKLLQMPNMELAAFIENELASNPLLERAEDHDTRETERLEGAAEAPAGEGPAEPGDWASDSLDTDPGAMAAKLGTEIENAFDADLTAPSAGPTSADALSAGSWAGVGGGGPNSGDAPDLEAYVSETASLQEHLERQAGVVLIDPVDRMIGRALIDGLDQAGYFIGSLDDIAERLGTTGPTVAAVLVKMQTLEPTGVFARTLAECLELQLRERDRFDPAMQAMIANLPALARRDFALLRRVCGVDDEDLADMIAEIRRLEPKPGRAFGDLPGAPAIPDVYVFAAPDRSWRVELNSQALPRVLVNETYAAVIRRGAAREEDKQYVSTQLQSANWLTKSLEQRARTILNVASEIVRRQDAFLVEGVSALRPLNLKMIGEAIGVHESTVSRATAHKFIQTPRGLFEMKYFFTAAIASADSGESHSAEAVRQRIRQMIDEEDPGDVLSDDSIVERLRKVDIVVARRTVAKYRDSLRIPSSVERRKMKMSPVGSPRARGDSFPAEA</sequence>
<feature type="compositionally biased region" description="Low complexity" evidence="10">
    <location>
        <begin position="66"/>
        <end position="79"/>
    </location>
</feature>
<keyword evidence="5 9" id="KW-0805">Transcription regulation</keyword>
<dbReference type="Proteomes" id="UP000253529">
    <property type="component" value="Unassembled WGS sequence"/>
</dbReference>
<dbReference type="GO" id="GO:0000428">
    <property type="term" value="C:DNA-directed RNA polymerase complex"/>
    <property type="evidence" value="ECO:0007669"/>
    <property type="project" value="UniProtKB-KW"/>
</dbReference>
<feature type="domain" description="RNA polymerase sigma factor 54 core-binding" evidence="12">
    <location>
        <begin position="143"/>
        <end position="330"/>
    </location>
</feature>
<dbReference type="GO" id="GO:0001216">
    <property type="term" value="F:DNA-binding transcription activator activity"/>
    <property type="evidence" value="ECO:0007669"/>
    <property type="project" value="InterPro"/>
</dbReference>
<feature type="region of interest" description="Disordered" evidence="10">
    <location>
        <begin position="501"/>
        <end position="524"/>
    </location>
</feature>
<evidence type="ECO:0000259" key="11">
    <source>
        <dbReference type="Pfam" id="PF04552"/>
    </source>
</evidence>
<keyword evidence="7 9" id="KW-0238">DNA-binding</keyword>
<dbReference type="GO" id="GO:0016779">
    <property type="term" value="F:nucleotidyltransferase activity"/>
    <property type="evidence" value="ECO:0007669"/>
    <property type="project" value="UniProtKB-KW"/>
</dbReference>
<dbReference type="InterPro" id="IPR007046">
    <property type="entry name" value="RNA_pol_sigma_54_core-bd"/>
</dbReference>
<evidence type="ECO:0000256" key="2">
    <source>
        <dbReference type="ARBA" id="ARBA00022478"/>
    </source>
</evidence>
<feature type="region of interest" description="Disordered" evidence="10">
    <location>
        <begin position="54"/>
        <end position="91"/>
    </location>
</feature>
<keyword evidence="8 9" id="KW-0804">Transcription</keyword>
<evidence type="ECO:0000256" key="7">
    <source>
        <dbReference type="ARBA" id="ARBA00023125"/>
    </source>
</evidence>
<keyword evidence="3 9" id="KW-0808">Transferase</keyword>
<keyword evidence="4 9" id="KW-0548">Nucleotidyltransferase</keyword>
<gene>
    <name evidence="13" type="ORF">DFR50_106140</name>
</gene>
<evidence type="ECO:0000256" key="9">
    <source>
        <dbReference type="PIRNR" id="PIRNR000774"/>
    </source>
</evidence>
<evidence type="ECO:0000256" key="8">
    <source>
        <dbReference type="ARBA" id="ARBA00023163"/>
    </source>
</evidence>
<dbReference type="NCBIfam" id="NF004596">
    <property type="entry name" value="PRK05932.1-3"/>
    <property type="match status" value="1"/>
</dbReference>
<evidence type="ECO:0000313" key="14">
    <source>
        <dbReference type="Proteomes" id="UP000253529"/>
    </source>
</evidence>
<comment type="similarity">
    <text evidence="1 9">Belongs to the sigma-54 factor family.</text>
</comment>
<evidence type="ECO:0000256" key="6">
    <source>
        <dbReference type="ARBA" id="ARBA00023082"/>
    </source>
</evidence>
<reference evidence="13 14" key="1">
    <citation type="submission" date="2018-06" db="EMBL/GenBank/DDBJ databases">
        <title>Genomic Encyclopedia of Type Strains, Phase IV (KMG-IV): sequencing the most valuable type-strain genomes for metagenomic binning, comparative biology and taxonomic classification.</title>
        <authorList>
            <person name="Goeker M."/>
        </authorList>
    </citation>
    <scope>NUCLEOTIDE SEQUENCE [LARGE SCALE GENOMIC DNA]</scope>
    <source>
        <strain evidence="13 14">DSM 24875</strain>
    </source>
</reference>
<dbReference type="InterPro" id="IPR038709">
    <property type="entry name" value="RpoN_core-bd_sf"/>
</dbReference>
<dbReference type="PRINTS" id="PR00045">
    <property type="entry name" value="SIGMA54FCT"/>
</dbReference>
<dbReference type="Gene3D" id="1.10.10.60">
    <property type="entry name" value="Homeodomain-like"/>
    <property type="match status" value="1"/>
</dbReference>
<dbReference type="Pfam" id="PF00309">
    <property type="entry name" value="Sigma54_AID"/>
    <property type="match status" value="1"/>
</dbReference>
<comment type="caution">
    <text evidence="13">The sequence shown here is derived from an EMBL/GenBank/DDBJ whole genome shotgun (WGS) entry which is preliminary data.</text>
</comment>
<keyword evidence="14" id="KW-1185">Reference proteome</keyword>
<dbReference type="GO" id="GO:0006352">
    <property type="term" value="P:DNA-templated transcription initiation"/>
    <property type="evidence" value="ECO:0007669"/>
    <property type="project" value="InterPro"/>
</dbReference>
<dbReference type="InterPro" id="IPR007634">
    <property type="entry name" value="RNA_pol_sigma_54_DNA-bd"/>
</dbReference>
<name>A0A366FNH2_9HYPH</name>
<dbReference type="GO" id="GO:0016987">
    <property type="term" value="F:sigma factor activity"/>
    <property type="evidence" value="ECO:0007669"/>
    <property type="project" value="UniProtKB-KW"/>
</dbReference>
<accession>A0A366FNH2</accession>
<dbReference type="RefSeq" id="WP_113888502.1">
    <property type="nucleotide sequence ID" value="NZ_QNRK01000006.1"/>
</dbReference>
<feature type="domain" description="RNA polymerase sigma factor 54 DNA-binding" evidence="11">
    <location>
        <begin position="345"/>
        <end position="504"/>
    </location>
</feature>
<dbReference type="GO" id="GO:0003677">
    <property type="term" value="F:DNA binding"/>
    <property type="evidence" value="ECO:0007669"/>
    <property type="project" value="UniProtKB-KW"/>
</dbReference>
<dbReference type="NCBIfam" id="NF009118">
    <property type="entry name" value="PRK12469.1"/>
    <property type="match status" value="1"/>
</dbReference>
<dbReference type="PROSITE" id="PS50044">
    <property type="entry name" value="SIGMA54_3"/>
    <property type="match status" value="1"/>
</dbReference>
<proteinExistence type="inferred from homology"/>
<evidence type="ECO:0000256" key="1">
    <source>
        <dbReference type="ARBA" id="ARBA00008798"/>
    </source>
</evidence>
<evidence type="ECO:0000256" key="5">
    <source>
        <dbReference type="ARBA" id="ARBA00023015"/>
    </source>
</evidence>
<dbReference type="EMBL" id="QNRK01000006">
    <property type="protein sequence ID" value="RBP16178.1"/>
    <property type="molecule type" value="Genomic_DNA"/>
</dbReference>
<dbReference type="Pfam" id="PF04552">
    <property type="entry name" value="Sigma54_DBD"/>
    <property type="match status" value="1"/>
</dbReference>
<evidence type="ECO:0000256" key="4">
    <source>
        <dbReference type="ARBA" id="ARBA00022695"/>
    </source>
</evidence>